<evidence type="ECO:0000313" key="2">
    <source>
        <dbReference type="EMBL" id="GGC97480.1"/>
    </source>
</evidence>
<dbReference type="SUPFAM" id="SSF51206">
    <property type="entry name" value="cAMP-binding domain-like"/>
    <property type="match status" value="1"/>
</dbReference>
<evidence type="ECO:0000313" key="3">
    <source>
        <dbReference type="Proteomes" id="UP000630615"/>
    </source>
</evidence>
<dbReference type="EMBL" id="BMKI01000007">
    <property type="protein sequence ID" value="GGC97480.1"/>
    <property type="molecule type" value="Genomic_DNA"/>
</dbReference>
<dbReference type="InterPro" id="IPR018490">
    <property type="entry name" value="cNMP-bd_dom_sf"/>
</dbReference>
<dbReference type="Gene3D" id="2.60.120.10">
    <property type="entry name" value="Jelly Rolls"/>
    <property type="match status" value="1"/>
</dbReference>
<comment type="caution">
    <text evidence="2">The sequence shown here is derived from an EMBL/GenBank/DDBJ whole genome shotgun (WGS) entry which is preliminary data.</text>
</comment>
<dbReference type="InterPro" id="IPR014710">
    <property type="entry name" value="RmlC-like_jellyroll"/>
</dbReference>
<reference evidence="3" key="1">
    <citation type="journal article" date="2019" name="Int. J. Syst. Evol. Microbiol.">
        <title>The Global Catalogue of Microorganisms (GCM) 10K type strain sequencing project: providing services to taxonomists for standard genome sequencing and annotation.</title>
        <authorList>
            <consortium name="The Broad Institute Genomics Platform"/>
            <consortium name="The Broad Institute Genome Sequencing Center for Infectious Disease"/>
            <person name="Wu L."/>
            <person name="Ma J."/>
        </authorList>
    </citation>
    <scope>NUCLEOTIDE SEQUENCE [LARGE SCALE GENOMIC DNA]</scope>
    <source>
        <strain evidence="3">CGMCC 1.15942</strain>
    </source>
</reference>
<dbReference type="Proteomes" id="UP000630615">
    <property type="component" value="Unassembled WGS sequence"/>
</dbReference>
<dbReference type="PROSITE" id="PS50042">
    <property type="entry name" value="CNMP_BINDING_3"/>
    <property type="match status" value="1"/>
</dbReference>
<keyword evidence="3" id="KW-1185">Reference proteome</keyword>
<organism evidence="2 3">
    <name type="scientific">Enterococcus wangshanyuanii</name>
    <dbReference type="NCBI Taxonomy" id="2005703"/>
    <lineage>
        <taxon>Bacteria</taxon>
        <taxon>Bacillati</taxon>
        <taxon>Bacillota</taxon>
        <taxon>Bacilli</taxon>
        <taxon>Lactobacillales</taxon>
        <taxon>Enterococcaceae</taxon>
        <taxon>Enterococcus</taxon>
    </lineage>
</organism>
<feature type="domain" description="Cyclic nucleotide-binding" evidence="1">
    <location>
        <begin position="23"/>
        <end position="127"/>
    </location>
</feature>
<dbReference type="InterPro" id="IPR000595">
    <property type="entry name" value="cNMP-bd_dom"/>
</dbReference>
<dbReference type="RefSeq" id="WP_088270725.1">
    <property type="nucleotide sequence ID" value="NZ_BMKI01000007.1"/>
</dbReference>
<sequence>MELFKNNQELIDYLKTTDSMHNIAERTLEKGHSIVTEFDKSDHLFFLVDGILSVEVITEANSFISSFIFSNDFFGLDTFSSYQTKDHAISVLSARATVIKIKKDYLLTTLNAHPDYYELLLTNFADIFQRHYRFFDLLSLSPKDRVQTLLIYLADFVGELNDLEQLEIPAVFTQEILAKFCRTSQSRISVCLKELHQEGFLIRKKSPFILAQ</sequence>
<evidence type="ECO:0000259" key="1">
    <source>
        <dbReference type="PROSITE" id="PS50042"/>
    </source>
</evidence>
<accession>A0ABQ1PHR2</accession>
<dbReference type="Pfam" id="PF00027">
    <property type="entry name" value="cNMP_binding"/>
    <property type="match status" value="1"/>
</dbReference>
<dbReference type="SUPFAM" id="SSF46785">
    <property type="entry name" value="Winged helix' DNA-binding domain"/>
    <property type="match status" value="1"/>
</dbReference>
<gene>
    <name evidence="2" type="ORF">GCM10011573_28770</name>
</gene>
<dbReference type="InterPro" id="IPR036390">
    <property type="entry name" value="WH_DNA-bd_sf"/>
</dbReference>
<proteinExistence type="predicted"/>
<protein>
    <recommendedName>
        <fullName evidence="1">Cyclic nucleotide-binding domain-containing protein</fullName>
    </recommendedName>
</protein>
<name>A0ABQ1PHR2_9ENTE</name>